<dbReference type="EMBL" id="CP155447">
    <property type="protein sequence ID" value="XBH01182.1"/>
    <property type="molecule type" value="Genomic_DNA"/>
</dbReference>
<dbReference type="RefSeq" id="WP_406693873.1">
    <property type="nucleotide sequence ID" value="NZ_CP155447.1"/>
</dbReference>
<proteinExistence type="predicted"/>
<accession>A0AAU7C7N6</accession>
<reference evidence="1" key="1">
    <citation type="submission" date="2024-05" db="EMBL/GenBank/DDBJ databases">
        <title>Planctomycetes of the genus Singulisphaera possess chitinolytic capabilities.</title>
        <authorList>
            <person name="Ivanova A."/>
        </authorList>
    </citation>
    <scope>NUCLEOTIDE SEQUENCE</scope>
    <source>
        <strain evidence="1">Ch08T</strain>
    </source>
</reference>
<organism evidence="1">
    <name type="scientific">Singulisphaera sp. Ch08</name>
    <dbReference type="NCBI Taxonomy" id="3120278"/>
    <lineage>
        <taxon>Bacteria</taxon>
        <taxon>Pseudomonadati</taxon>
        <taxon>Planctomycetota</taxon>
        <taxon>Planctomycetia</taxon>
        <taxon>Isosphaerales</taxon>
        <taxon>Isosphaeraceae</taxon>
        <taxon>Singulisphaera</taxon>
    </lineage>
</organism>
<name>A0AAU7C7N6_9BACT</name>
<evidence type="ECO:0000313" key="1">
    <source>
        <dbReference type="EMBL" id="XBH01182.1"/>
    </source>
</evidence>
<evidence type="ECO:0008006" key="2">
    <source>
        <dbReference type="Google" id="ProtNLM"/>
    </source>
</evidence>
<sequence>MLAQFLSMWIVAATLGQTPAETALLKAVPGDVDLVIRSRGLAPTSTDLTAMLKAMSPQLGAMAEPALGDLLAKFKTQFGEGAIKTAWVGLVRAVAPGPDGVIPFAVMVIQDDYRGVLKSLASGKDVVLKAEDGGFDSFDSPHSRGTWYAVKGPGFVAFGPDKEFIAAIAKPGEKSLEQALTPALAKQFLAGDVGLYLNVSKISDRYADQIDQARQQFMGALDQAGQQGQNGASMESVKVIYGRLFDSIKDADALTFNLDFAAEGFQLAGELDMKAGAGPANAIATSGAGTADLSKLATDAAFYVYMNMNAKEVARLQSLSLSMVSPGAKASPELAKAMELFHGQGRIETLGTASFGHGMRAFNVVNVSDPKGYIAANAAMLQAMKNADSPLNFYKDVKVDADVETHEGMKFTHVVATIDSDKLGAGNQAGAASVKAMFGGDTFSYWIGTDGKRVFQVTTPTWDEAKAQIDFYLKGNSGIGTVPSYQAVRSALPEQASLLMIMNAQGIVRMLASQFGAALNKPELKVPADLPKEPALFGISLTPRAPKGYEFHFVLPSQVGPVVEKGMIPLFQGLQGKIER</sequence>
<protein>
    <recommendedName>
        <fullName evidence="2">DUF3352 domain-containing protein</fullName>
    </recommendedName>
</protein>
<dbReference type="AlphaFoldDB" id="A0AAU7C7N6"/>
<gene>
    <name evidence="1" type="ORF">V5E97_22820</name>
</gene>